<dbReference type="GO" id="GO:0005576">
    <property type="term" value="C:extracellular region"/>
    <property type="evidence" value="ECO:0007669"/>
    <property type="project" value="UniProtKB-SubCell"/>
</dbReference>
<dbReference type="GO" id="GO:0005975">
    <property type="term" value="P:carbohydrate metabolic process"/>
    <property type="evidence" value="ECO:0007669"/>
    <property type="project" value="InterPro"/>
</dbReference>
<dbReference type="InterPro" id="IPR051398">
    <property type="entry name" value="Polysacch_Deacetylase"/>
</dbReference>
<feature type="domain" description="NodB homology" evidence="3">
    <location>
        <begin position="104"/>
        <end position="301"/>
    </location>
</feature>
<evidence type="ECO:0000256" key="2">
    <source>
        <dbReference type="ARBA" id="ARBA00022729"/>
    </source>
</evidence>
<sequence length="369" mass="42193">MIIIKLMKNILLVANLFLFLFFLITGCDNQTKKRLITYESITNEVYKDVVCFVYHRFGDHRFPSTNISLSDFEAHLKYLKDNNFEVVTFSEALDYIKSGSENKKVAVITIDDGYKSFFNNGLPLLKKYDFPATLFVNSESVGGKDYMTWGEINKANNEGVEIGNHTHTHEYFLNIDPEDRYTEFEKEITISQQLFEVKLGHKPETFAYPFGEYDNEMKAIVKKLGFKGAAAQNSGVIYSDTDLMECPRFPMSESYADINSFISKANMKPLKIIGEKPSDQIISKSIPQPVLELKIQGDAIKSDEIQCFIQGAECEMSIQNDTIKNIIEVELKASSSILLRRRTLYTLTAKNSNGDWCWFSHLWVNPSIN</sequence>
<accession>A0A4D7JKF1</accession>
<dbReference type="PANTHER" id="PTHR34216:SF3">
    <property type="entry name" value="POLY-BETA-1,6-N-ACETYL-D-GLUCOSAMINE N-DEACETYLASE"/>
    <property type="match status" value="1"/>
</dbReference>
<dbReference type="InterPro" id="IPR002509">
    <property type="entry name" value="NODB_dom"/>
</dbReference>
<dbReference type="CDD" id="cd10973">
    <property type="entry name" value="CE4_DAC_u4_5s"/>
    <property type="match status" value="1"/>
</dbReference>
<dbReference type="OrthoDB" id="9778320at2"/>
<dbReference type="EMBL" id="CP028923">
    <property type="protein sequence ID" value="QCK15177.1"/>
    <property type="molecule type" value="Genomic_DNA"/>
</dbReference>
<evidence type="ECO:0000313" key="5">
    <source>
        <dbReference type="Proteomes" id="UP000298616"/>
    </source>
</evidence>
<reference evidence="4 5" key="1">
    <citation type="submission" date="2018-04" db="EMBL/GenBank/DDBJ databases">
        <title>Complete genome uncultured novel isolate.</title>
        <authorList>
            <person name="Merlino G."/>
        </authorList>
    </citation>
    <scope>NUCLEOTIDE SEQUENCE [LARGE SCALE GENOMIC DNA]</scope>
    <source>
        <strain evidence="5">R1DC9</strain>
    </source>
</reference>
<dbReference type="Pfam" id="PF01522">
    <property type="entry name" value="Polysacc_deac_1"/>
    <property type="match status" value="1"/>
</dbReference>
<proteinExistence type="predicted"/>
<evidence type="ECO:0000313" key="4">
    <source>
        <dbReference type="EMBL" id="QCK15177.1"/>
    </source>
</evidence>
<dbReference type="SUPFAM" id="SSF88713">
    <property type="entry name" value="Glycoside hydrolase/deacetylase"/>
    <property type="match status" value="1"/>
</dbReference>
<name>A0A4D7JKF1_9BACT</name>
<comment type="subcellular location">
    <subcellularLocation>
        <location evidence="1">Secreted</location>
    </subcellularLocation>
</comment>
<dbReference type="PANTHER" id="PTHR34216">
    <property type="match status" value="1"/>
</dbReference>
<gene>
    <name evidence="4" type="ORF">DCC35_10675</name>
</gene>
<dbReference type="GO" id="GO:0016810">
    <property type="term" value="F:hydrolase activity, acting on carbon-nitrogen (but not peptide) bonds"/>
    <property type="evidence" value="ECO:0007669"/>
    <property type="project" value="InterPro"/>
</dbReference>
<evidence type="ECO:0000256" key="1">
    <source>
        <dbReference type="ARBA" id="ARBA00004613"/>
    </source>
</evidence>
<dbReference type="AlphaFoldDB" id="A0A4D7JKF1"/>
<dbReference type="PROSITE" id="PS51257">
    <property type="entry name" value="PROKAR_LIPOPROTEIN"/>
    <property type="match status" value="1"/>
</dbReference>
<organism evidence="4 5">
    <name type="scientific">Mangrovivirga cuniculi</name>
    <dbReference type="NCBI Taxonomy" id="2715131"/>
    <lineage>
        <taxon>Bacteria</taxon>
        <taxon>Pseudomonadati</taxon>
        <taxon>Bacteroidota</taxon>
        <taxon>Cytophagia</taxon>
        <taxon>Cytophagales</taxon>
        <taxon>Mangrovivirgaceae</taxon>
        <taxon>Mangrovivirga</taxon>
    </lineage>
</organism>
<dbReference type="KEGG" id="fpf:DCC35_10675"/>
<keyword evidence="5" id="KW-1185">Reference proteome</keyword>
<evidence type="ECO:0000259" key="3">
    <source>
        <dbReference type="PROSITE" id="PS51677"/>
    </source>
</evidence>
<protein>
    <recommendedName>
        <fullName evidence="3">NodB homology domain-containing protein</fullName>
    </recommendedName>
</protein>
<dbReference type="Proteomes" id="UP000298616">
    <property type="component" value="Chromosome"/>
</dbReference>
<keyword evidence="2" id="KW-0732">Signal</keyword>
<dbReference type="Gene3D" id="3.20.20.370">
    <property type="entry name" value="Glycoside hydrolase/deacetylase"/>
    <property type="match status" value="1"/>
</dbReference>
<dbReference type="InterPro" id="IPR011330">
    <property type="entry name" value="Glyco_hydro/deAcase_b/a-brl"/>
</dbReference>
<dbReference type="PROSITE" id="PS51677">
    <property type="entry name" value="NODB"/>
    <property type="match status" value="1"/>
</dbReference>